<dbReference type="GeneID" id="5012762"/>
<accession>A0BM13</accession>
<dbReference type="Proteomes" id="UP000000600">
    <property type="component" value="Unassembled WGS sequence"/>
</dbReference>
<dbReference type="AlphaFoldDB" id="A0BM13"/>
<protein>
    <recommendedName>
        <fullName evidence="3">B box-type domain-containing protein</fullName>
    </recommendedName>
</protein>
<dbReference type="HOGENOM" id="CLU_693479_0_0_1"/>
<gene>
    <name evidence="1" type="ORF">GSPATT00030214001</name>
</gene>
<name>A0BM13_PARTE</name>
<evidence type="ECO:0000313" key="1">
    <source>
        <dbReference type="EMBL" id="CAK59580.1"/>
    </source>
</evidence>
<organism evidence="1 2">
    <name type="scientific">Paramecium tetraurelia</name>
    <dbReference type="NCBI Taxonomy" id="5888"/>
    <lineage>
        <taxon>Eukaryota</taxon>
        <taxon>Sar</taxon>
        <taxon>Alveolata</taxon>
        <taxon>Ciliophora</taxon>
        <taxon>Intramacronucleata</taxon>
        <taxon>Oligohymenophorea</taxon>
        <taxon>Peniculida</taxon>
        <taxon>Parameciidae</taxon>
        <taxon>Paramecium</taxon>
    </lineage>
</organism>
<evidence type="ECO:0000313" key="2">
    <source>
        <dbReference type="Proteomes" id="UP000000600"/>
    </source>
</evidence>
<keyword evidence="2" id="KW-1185">Reference proteome</keyword>
<dbReference type="EMBL" id="CT868003">
    <property type="protein sequence ID" value="CAK59580.1"/>
    <property type="molecule type" value="Genomic_DNA"/>
</dbReference>
<sequence>MDNQISNRKCQQHDENVIATSLNLQCDEQNRYFCSKCLVLKINDRAIHTNTDAQERIITMKSEFELKTQNLTKQNIEVLKQFSENILALKNLLATTLDEINSTIENEIKRLQNVQKQIEENIKFIDIYNFDKIEEAQKLLEQQFSSFRTAINSQITKMESNLKMDSYLKYLDELKDEVQALIWYKSELEPSDENFIATPGLKIFCQKHKTEIIAFDLNPQRAKENRLACIYCIEQNTIPYTSLIRVIEKWKKYEELKKSKLLSIQQRHQENQSTIIQQLDLIHSTSQQKNEELTQSLKEFCNFIDGSVNKIIRSMGRNWANQSQKEILDNVDVLSKSIYNDEVILTEDNYYQKEENDINKLVSDSIEKIKETCLQCCLKIQSTIRVTNNLRDSITQQT</sequence>
<proteinExistence type="predicted"/>
<dbReference type="InParanoid" id="A0BM13"/>
<dbReference type="OMA" id="YCIEQNT"/>
<dbReference type="KEGG" id="ptm:GSPATT00030214001"/>
<dbReference type="RefSeq" id="XP_001426978.1">
    <property type="nucleotide sequence ID" value="XM_001426941.1"/>
</dbReference>
<reference evidence="1 2" key="1">
    <citation type="journal article" date="2006" name="Nature">
        <title>Global trends of whole-genome duplications revealed by the ciliate Paramecium tetraurelia.</title>
        <authorList>
            <consortium name="Genoscope"/>
            <person name="Aury J.-M."/>
            <person name="Jaillon O."/>
            <person name="Duret L."/>
            <person name="Noel B."/>
            <person name="Jubin C."/>
            <person name="Porcel B.M."/>
            <person name="Segurens B."/>
            <person name="Daubin V."/>
            <person name="Anthouard V."/>
            <person name="Aiach N."/>
            <person name="Arnaiz O."/>
            <person name="Billaut A."/>
            <person name="Beisson J."/>
            <person name="Blanc I."/>
            <person name="Bouhouche K."/>
            <person name="Camara F."/>
            <person name="Duharcourt S."/>
            <person name="Guigo R."/>
            <person name="Gogendeau D."/>
            <person name="Katinka M."/>
            <person name="Keller A.-M."/>
            <person name="Kissmehl R."/>
            <person name="Klotz C."/>
            <person name="Koll F."/>
            <person name="Le Moue A."/>
            <person name="Lepere C."/>
            <person name="Malinsky S."/>
            <person name="Nowacki M."/>
            <person name="Nowak J.K."/>
            <person name="Plattner H."/>
            <person name="Poulain J."/>
            <person name="Ruiz F."/>
            <person name="Serrano V."/>
            <person name="Zagulski M."/>
            <person name="Dessen P."/>
            <person name="Betermier M."/>
            <person name="Weissenbach J."/>
            <person name="Scarpelli C."/>
            <person name="Schachter V."/>
            <person name="Sperling L."/>
            <person name="Meyer E."/>
            <person name="Cohen J."/>
            <person name="Wincker P."/>
        </authorList>
    </citation>
    <scope>NUCLEOTIDE SEQUENCE [LARGE SCALE GENOMIC DNA]</scope>
    <source>
        <strain evidence="1 2">Stock d4-2</strain>
    </source>
</reference>
<evidence type="ECO:0008006" key="3">
    <source>
        <dbReference type="Google" id="ProtNLM"/>
    </source>
</evidence>
<dbReference type="OrthoDB" id="307335at2759"/>